<dbReference type="EMBL" id="NZBU01000005">
    <property type="protein sequence ID" value="MAG22063.1"/>
    <property type="molecule type" value="Genomic_DNA"/>
</dbReference>
<comment type="caution">
    <text evidence="2">The sequence shown here is derived from an EMBL/GenBank/DDBJ whole genome shotgun (WGS) entry which is preliminary data.</text>
</comment>
<feature type="transmembrane region" description="Helical" evidence="1">
    <location>
        <begin position="42"/>
        <end position="61"/>
    </location>
</feature>
<keyword evidence="1" id="KW-0472">Membrane</keyword>
<sequence>MFSLPLMFWLFEFIKDMVFIVKIFVLLAIVSFIINHLGKGPLAIVLIMGFTYFMIFSPYAWFFEGTYVLMMLLMFGLSSVLIDLFFVGGMAGGGEASPMSHGGDLAGRVAAAGRGRQMAQGMTGRFRGR</sequence>
<keyword evidence="1" id="KW-0812">Transmembrane</keyword>
<dbReference type="AlphaFoldDB" id="A0A2D6M0W3"/>
<gene>
    <name evidence="2" type="ORF">CL943_02030</name>
</gene>
<protein>
    <submittedName>
        <fullName evidence="2">Uncharacterized protein</fullName>
    </submittedName>
</protein>
<name>A0A2D6M0W3_9ARCH</name>
<feature type="transmembrane region" description="Helical" evidence="1">
    <location>
        <begin position="6"/>
        <end position="30"/>
    </location>
</feature>
<evidence type="ECO:0000313" key="2">
    <source>
        <dbReference type="EMBL" id="MAG22063.1"/>
    </source>
</evidence>
<keyword evidence="1" id="KW-1133">Transmembrane helix</keyword>
<feature type="transmembrane region" description="Helical" evidence="1">
    <location>
        <begin position="67"/>
        <end position="91"/>
    </location>
</feature>
<dbReference type="Proteomes" id="UP000226592">
    <property type="component" value="Unassembled WGS sequence"/>
</dbReference>
<evidence type="ECO:0000256" key="1">
    <source>
        <dbReference type="SAM" id="Phobius"/>
    </source>
</evidence>
<reference evidence="3" key="1">
    <citation type="submission" date="2017-09" db="EMBL/GenBank/DDBJ databases">
        <title>The Reconstruction of 2,631 Draft Metagenome-Assembled Genomes from the Global Oceans.</title>
        <authorList>
            <person name="Tully B.J."/>
            <person name="Graham E.D."/>
            <person name="Heidelberg J.F."/>
        </authorList>
    </citation>
    <scope>NUCLEOTIDE SEQUENCE [LARGE SCALE GENOMIC DNA]</scope>
</reference>
<organism evidence="2 3">
    <name type="scientific">Candidatus Iainarchaeum sp</name>
    <dbReference type="NCBI Taxonomy" id="3101447"/>
    <lineage>
        <taxon>Archaea</taxon>
        <taxon>Candidatus Iainarchaeota</taxon>
        <taxon>Candidatus Iainarchaeia</taxon>
        <taxon>Candidatus Iainarchaeales</taxon>
        <taxon>Candidatus Iainarchaeaceae</taxon>
        <taxon>Candidatus Iainarchaeum</taxon>
    </lineage>
</organism>
<accession>A0A2D6M0W3</accession>
<proteinExistence type="predicted"/>
<evidence type="ECO:0000313" key="3">
    <source>
        <dbReference type="Proteomes" id="UP000226592"/>
    </source>
</evidence>